<dbReference type="Pfam" id="PF00646">
    <property type="entry name" value="F-box"/>
    <property type="match status" value="1"/>
</dbReference>
<dbReference type="Gene3D" id="1.20.1280.50">
    <property type="match status" value="1"/>
</dbReference>
<dbReference type="PROSITE" id="PS50181">
    <property type="entry name" value="FBOX"/>
    <property type="match status" value="1"/>
</dbReference>
<dbReference type="Gramene" id="AUR62002321-RA">
    <property type="protein sequence ID" value="AUR62002321-RA:cds"/>
    <property type="gene ID" value="AUR62002321"/>
</dbReference>
<dbReference type="PANTHER" id="PTHR31672">
    <property type="entry name" value="BNACNNG10540D PROTEIN"/>
    <property type="match status" value="1"/>
</dbReference>
<dbReference type="AlphaFoldDB" id="A0A803KTG3"/>
<organism evidence="2 3">
    <name type="scientific">Chenopodium quinoa</name>
    <name type="common">Quinoa</name>
    <dbReference type="NCBI Taxonomy" id="63459"/>
    <lineage>
        <taxon>Eukaryota</taxon>
        <taxon>Viridiplantae</taxon>
        <taxon>Streptophyta</taxon>
        <taxon>Embryophyta</taxon>
        <taxon>Tracheophyta</taxon>
        <taxon>Spermatophyta</taxon>
        <taxon>Magnoliopsida</taxon>
        <taxon>eudicotyledons</taxon>
        <taxon>Gunneridae</taxon>
        <taxon>Pentapetalae</taxon>
        <taxon>Caryophyllales</taxon>
        <taxon>Chenopodiaceae</taxon>
        <taxon>Chenopodioideae</taxon>
        <taxon>Atripliceae</taxon>
        <taxon>Chenopodium</taxon>
    </lineage>
</organism>
<evidence type="ECO:0000259" key="1">
    <source>
        <dbReference type="PROSITE" id="PS50181"/>
    </source>
</evidence>
<dbReference type="EnsemblPlants" id="AUR62002321-RA">
    <property type="protein sequence ID" value="AUR62002321-RA:cds"/>
    <property type="gene ID" value="AUR62002321"/>
</dbReference>
<keyword evidence="3" id="KW-1185">Reference proteome</keyword>
<reference evidence="2" key="2">
    <citation type="submission" date="2021-03" db="UniProtKB">
        <authorList>
            <consortium name="EnsemblPlants"/>
        </authorList>
    </citation>
    <scope>IDENTIFICATION</scope>
</reference>
<proteinExistence type="predicted"/>
<feature type="domain" description="F-box" evidence="1">
    <location>
        <begin position="13"/>
        <end position="61"/>
    </location>
</feature>
<dbReference type="InterPro" id="IPR017451">
    <property type="entry name" value="F-box-assoc_interact_dom"/>
</dbReference>
<dbReference type="PANTHER" id="PTHR31672:SF13">
    <property type="entry name" value="F-BOX PROTEIN CPR30-LIKE"/>
    <property type="match status" value="1"/>
</dbReference>
<dbReference type="InterPro" id="IPR050796">
    <property type="entry name" value="SCF_F-box_component"/>
</dbReference>
<dbReference type="InterPro" id="IPR036047">
    <property type="entry name" value="F-box-like_dom_sf"/>
</dbReference>
<dbReference type="SUPFAM" id="SSF81383">
    <property type="entry name" value="F-box domain"/>
    <property type="match status" value="1"/>
</dbReference>
<dbReference type="Pfam" id="PF07734">
    <property type="entry name" value="FBA_1"/>
    <property type="match status" value="1"/>
</dbReference>
<reference evidence="2" key="1">
    <citation type="journal article" date="2017" name="Nature">
        <title>The genome of Chenopodium quinoa.</title>
        <authorList>
            <person name="Jarvis D.E."/>
            <person name="Ho Y.S."/>
            <person name="Lightfoot D.J."/>
            <person name="Schmoeckel S.M."/>
            <person name="Li B."/>
            <person name="Borm T.J.A."/>
            <person name="Ohyanagi H."/>
            <person name="Mineta K."/>
            <person name="Michell C.T."/>
            <person name="Saber N."/>
            <person name="Kharbatia N.M."/>
            <person name="Rupper R.R."/>
            <person name="Sharp A.R."/>
            <person name="Dally N."/>
            <person name="Boughton B.A."/>
            <person name="Woo Y.H."/>
            <person name="Gao G."/>
            <person name="Schijlen E.G.W.M."/>
            <person name="Guo X."/>
            <person name="Momin A.A."/>
            <person name="Negrao S."/>
            <person name="Al-Babili S."/>
            <person name="Gehring C."/>
            <person name="Roessner U."/>
            <person name="Jung C."/>
            <person name="Murphy K."/>
            <person name="Arold S.T."/>
            <person name="Gojobori T."/>
            <person name="van der Linden C.G."/>
            <person name="van Loo E.N."/>
            <person name="Jellen E.N."/>
            <person name="Maughan P.J."/>
            <person name="Tester M."/>
        </authorList>
    </citation>
    <scope>NUCLEOTIDE SEQUENCE [LARGE SCALE GENOMIC DNA]</scope>
    <source>
        <strain evidence="2">cv. PI 614886</strain>
    </source>
</reference>
<sequence>MIIELVEELNSNRTTLEDIPSSIMCNILSRLPTKACLNRKIVCKDWYKIITGSEFAHFRSSCSYFFVLLYGKLDNKRKDFLLLDLDRSLKVDEMGNLCVSDDSLIRFKSIVNTPHDDLYVVNECNGVICLKSWGQWSPYIVCNLLTSQQVIVEQFREPSCSVEVYGLGCCPVSNQFKVVRILKTMESYRCIAEIQTLGTNKWRTVGDAPTFQLRKSGAFLHSSLHRYSYRDNCLWSFHFGTEKFSLVPVPDDMKKELYTEVSVFNSCLCFSSMSENCSQCEIWLMKEYGVKDSWVKQYVFQVDSHRMPLLQLDTGETLVSYRNGVRLGVCDGESGKCKRVQVLGLSSYKVVACANKFCKVEQFDYFELSKNGIILEF</sequence>
<dbReference type="Proteomes" id="UP000596660">
    <property type="component" value="Unplaced"/>
</dbReference>
<protein>
    <recommendedName>
        <fullName evidence="1">F-box domain-containing protein</fullName>
    </recommendedName>
</protein>
<dbReference type="InterPro" id="IPR006527">
    <property type="entry name" value="F-box-assoc_dom_typ1"/>
</dbReference>
<evidence type="ECO:0000313" key="2">
    <source>
        <dbReference type="EnsemblPlants" id="AUR62002321-RA:cds"/>
    </source>
</evidence>
<name>A0A803KTG3_CHEQI</name>
<dbReference type="InterPro" id="IPR001810">
    <property type="entry name" value="F-box_dom"/>
</dbReference>
<dbReference type="OMA" id="VICLKSW"/>
<dbReference type="NCBIfam" id="TIGR01640">
    <property type="entry name" value="F_box_assoc_1"/>
    <property type="match status" value="1"/>
</dbReference>
<evidence type="ECO:0000313" key="3">
    <source>
        <dbReference type="Proteomes" id="UP000596660"/>
    </source>
</evidence>
<accession>A0A803KTG3</accession>